<dbReference type="RefSeq" id="WP_109611013.1">
    <property type="nucleotide sequence ID" value="NZ_QGHA01000023.1"/>
</dbReference>
<dbReference type="PANTHER" id="PTHR43630:SF1">
    <property type="entry name" value="POLY-BETA-1,6-N-ACETYL-D-GLUCOSAMINE SYNTHASE"/>
    <property type="match status" value="1"/>
</dbReference>
<evidence type="ECO:0000313" key="5">
    <source>
        <dbReference type="EMBL" id="PWK65255.1"/>
    </source>
</evidence>
<sequence length="377" mass="43068">MIRKLKSNNVNLKWITDSPGAGKKAALLIPQYNEASQNNIYARLEYFKQLSTQIKADIDLIIIDDGSTDNSLDEIRSFLNSTPCDFTVASVYPNANKVGALYMTVLEIEHEFIILSDFDTDLDGFEFLSKELSRLGARADFMGGYFRMLPLADGGGVTLFQQVEYAMARSLYRFHRNEDSVPVMPGAGSCYKRNVLVRIFEDHSGLRSGEDRESTLIGLKNGFKTAYIKDVIALTRPPRTIRTLIKQRVRWNLGYLETIDKEKQFYKKQVAESTRIGLRFFIDMLTVILLILLPFALLTLISIAPNYFWISILAIYGTGLLWCLAVVVLVPEETMEFQRKRHLSVLIFPFYKILVEYMSWNLALSQFFSNKKNNHAG</sequence>
<dbReference type="InterPro" id="IPR029044">
    <property type="entry name" value="Nucleotide-diphossugar_trans"/>
</dbReference>
<proteinExistence type="inferred from homology"/>
<keyword evidence="4" id="KW-1133">Transmembrane helix</keyword>
<organism evidence="5 6">
    <name type="scientific">Mucilaginibacter oryzae</name>
    <dbReference type="NCBI Taxonomy" id="468058"/>
    <lineage>
        <taxon>Bacteria</taxon>
        <taxon>Pseudomonadati</taxon>
        <taxon>Bacteroidota</taxon>
        <taxon>Sphingobacteriia</taxon>
        <taxon>Sphingobacteriales</taxon>
        <taxon>Sphingobacteriaceae</taxon>
        <taxon>Mucilaginibacter</taxon>
    </lineage>
</organism>
<keyword evidence="4" id="KW-0812">Transmembrane</keyword>
<protein>
    <submittedName>
        <fullName evidence="5">Cellulose synthase/poly-beta-1,6-N-acetylglucosamine synthase-like glycosyltransferase</fullName>
    </submittedName>
</protein>
<dbReference type="SUPFAM" id="SSF53448">
    <property type="entry name" value="Nucleotide-diphospho-sugar transferases"/>
    <property type="match status" value="1"/>
</dbReference>
<evidence type="ECO:0000313" key="6">
    <source>
        <dbReference type="Proteomes" id="UP000245678"/>
    </source>
</evidence>
<comment type="similarity">
    <text evidence="1">Belongs to the glycosyltransferase 2 family.</text>
</comment>
<evidence type="ECO:0000256" key="4">
    <source>
        <dbReference type="SAM" id="Phobius"/>
    </source>
</evidence>
<dbReference type="PANTHER" id="PTHR43630">
    <property type="entry name" value="POLY-BETA-1,6-N-ACETYL-D-GLUCOSAMINE SYNTHASE"/>
    <property type="match status" value="1"/>
</dbReference>
<dbReference type="AlphaFoldDB" id="A0A316GS63"/>
<keyword evidence="3 5" id="KW-0808">Transferase</keyword>
<evidence type="ECO:0000256" key="3">
    <source>
        <dbReference type="ARBA" id="ARBA00022679"/>
    </source>
</evidence>
<keyword evidence="2" id="KW-0328">Glycosyltransferase</keyword>
<dbReference type="Gene3D" id="3.90.550.10">
    <property type="entry name" value="Spore Coat Polysaccharide Biosynthesis Protein SpsA, Chain A"/>
    <property type="match status" value="1"/>
</dbReference>
<dbReference type="EMBL" id="QGHA01000023">
    <property type="protein sequence ID" value="PWK65255.1"/>
    <property type="molecule type" value="Genomic_DNA"/>
</dbReference>
<evidence type="ECO:0000256" key="1">
    <source>
        <dbReference type="ARBA" id="ARBA00006739"/>
    </source>
</evidence>
<feature type="transmembrane region" description="Helical" evidence="4">
    <location>
        <begin position="342"/>
        <end position="360"/>
    </location>
</feature>
<dbReference type="GO" id="GO:0016757">
    <property type="term" value="F:glycosyltransferase activity"/>
    <property type="evidence" value="ECO:0007669"/>
    <property type="project" value="UniProtKB-KW"/>
</dbReference>
<keyword evidence="4" id="KW-0472">Membrane</keyword>
<dbReference type="Proteomes" id="UP000245678">
    <property type="component" value="Unassembled WGS sequence"/>
</dbReference>
<dbReference type="Pfam" id="PF13641">
    <property type="entry name" value="Glyco_tranf_2_3"/>
    <property type="match status" value="1"/>
</dbReference>
<evidence type="ECO:0000256" key="2">
    <source>
        <dbReference type="ARBA" id="ARBA00022676"/>
    </source>
</evidence>
<reference evidence="5 6" key="1">
    <citation type="submission" date="2018-05" db="EMBL/GenBank/DDBJ databases">
        <title>Genomic Encyclopedia of Archaeal and Bacterial Type Strains, Phase II (KMG-II): from individual species to whole genera.</title>
        <authorList>
            <person name="Goeker M."/>
        </authorList>
    </citation>
    <scope>NUCLEOTIDE SEQUENCE [LARGE SCALE GENOMIC DNA]</scope>
    <source>
        <strain evidence="5 6">DSM 19975</strain>
    </source>
</reference>
<name>A0A316GS63_9SPHI</name>
<keyword evidence="6" id="KW-1185">Reference proteome</keyword>
<feature type="transmembrane region" description="Helical" evidence="4">
    <location>
        <begin position="307"/>
        <end position="330"/>
    </location>
</feature>
<accession>A0A316GS63</accession>
<feature type="transmembrane region" description="Helical" evidence="4">
    <location>
        <begin position="276"/>
        <end position="301"/>
    </location>
</feature>
<comment type="caution">
    <text evidence="5">The sequence shown here is derived from an EMBL/GenBank/DDBJ whole genome shotgun (WGS) entry which is preliminary data.</text>
</comment>
<gene>
    <name evidence="5" type="ORF">LX99_05047</name>
</gene>